<protein>
    <recommendedName>
        <fullName evidence="4">Early growth response 1</fullName>
    </recommendedName>
</protein>
<reference evidence="2 3" key="1">
    <citation type="submission" date="2024-01" db="EMBL/GenBank/DDBJ databases">
        <title>A draft genome for a cacao thread blight-causing isolate of Paramarasmius palmivorus.</title>
        <authorList>
            <person name="Baruah I.K."/>
            <person name="Bukari Y."/>
            <person name="Amoako-Attah I."/>
            <person name="Meinhardt L.W."/>
            <person name="Bailey B.A."/>
            <person name="Cohen S.P."/>
        </authorList>
    </citation>
    <scope>NUCLEOTIDE SEQUENCE [LARGE SCALE GENOMIC DNA]</scope>
    <source>
        <strain evidence="2 3">GH-12</strain>
    </source>
</reference>
<comment type="caution">
    <text evidence="2">The sequence shown here is derived from an EMBL/GenBank/DDBJ whole genome shotgun (WGS) entry which is preliminary data.</text>
</comment>
<sequence>MYMDNGVPDSLPSPTSFPFLSTSSSTPQTDSPTTSFTNNIPQNSLPLPGPTHLPPPPPHVDPRQTLGSLQVIFNSSRNPHIDSLTTPTYSLVPPIYCDGAYRATSTDTCGGDPLHHHLGDLSSLRMQEFTLGDGPVMFPVIASQESASGSSGSGAGRASNASFYVQAPQGANHTPTSPYNSGADSTMSQGTGNQQTEFSRSHLMEVIVGNVNDVAQRTMVGSPGLVQDPGTVYEAALTQTMISGDSLAGGQGPIPTIPLGRPEAPCRVYQFLPSTCPRNQSSLPPSSSASIHGTIRSPVITSSPLSTTSSPSDQAVASENVQKASIRRRTTTAKYPCLRCIQTFTTKNGLKSMSQAFCL</sequence>
<accession>A0AAW0DD68</accession>
<gene>
    <name evidence="2" type="ORF">VNI00_006017</name>
</gene>
<evidence type="ECO:0000313" key="2">
    <source>
        <dbReference type="EMBL" id="KAK7049416.1"/>
    </source>
</evidence>
<dbReference type="AlphaFoldDB" id="A0AAW0DD68"/>
<feature type="region of interest" description="Disordered" evidence="1">
    <location>
        <begin position="299"/>
        <end position="325"/>
    </location>
</feature>
<evidence type="ECO:0000256" key="1">
    <source>
        <dbReference type="SAM" id="MobiDB-lite"/>
    </source>
</evidence>
<feature type="region of interest" description="Disordered" evidence="1">
    <location>
        <begin position="1"/>
        <end position="60"/>
    </location>
</feature>
<evidence type="ECO:0000313" key="3">
    <source>
        <dbReference type="Proteomes" id="UP001383192"/>
    </source>
</evidence>
<dbReference type="Proteomes" id="UP001383192">
    <property type="component" value="Unassembled WGS sequence"/>
</dbReference>
<proteinExistence type="predicted"/>
<feature type="compositionally biased region" description="Low complexity" evidence="1">
    <location>
        <begin position="10"/>
        <end position="37"/>
    </location>
</feature>
<feature type="compositionally biased region" description="Pro residues" evidence="1">
    <location>
        <begin position="47"/>
        <end position="59"/>
    </location>
</feature>
<feature type="compositionally biased region" description="Polar residues" evidence="1">
    <location>
        <begin position="313"/>
        <end position="323"/>
    </location>
</feature>
<feature type="compositionally biased region" description="Polar residues" evidence="1">
    <location>
        <begin position="169"/>
        <end position="194"/>
    </location>
</feature>
<keyword evidence="3" id="KW-1185">Reference proteome</keyword>
<organism evidence="2 3">
    <name type="scientific">Paramarasmius palmivorus</name>
    <dbReference type="NCBI Taxonomy" id="297713"/>
    <lineage>
        <taxon>Eukaryota</taxon>
        <taxon>Fungi</taxon>
        <taxon>Dikarya</taxon>
        <taxon>Basidiomycota</taxon>
        <taxon>Agaricomycotina</taxon>
        <taxon>Agaricomycetes</taxon>
        <taxon>Agaricomycetidae</taxon>
        <taxon>Agaricales</taxon>
        <taxon>Marasmiineae</taxon>
        <taxon>Marasmiaceae</taxon>
        <taxon>Paramarasmius</taxon>
    </lineage>
</organism>
<evidence type="ECO:0008006" key="4">
    <source>
        <dbReference type="Google" id="ProtNLM"/>
    </source>
</evidence>
<feature type="compositionally biased region" description="Low complexity" evidence="1">
    <location>
        <begin position="299"/>
        <end position="312"/>
    </location>
</feature>
<name>A0AAW0DD68_9AGAR</name>
<feature type="region of interest" description="Disordered" evidence="1">
    <location>
        <begin position="168"/>
        <end position="194"/>
    </location>
</feature>
<dbReference type="EMBL" id="JAYKXP010000017">
    <property type="protein sequence ID" value="KAK7049416.1"/>
    <property type="molecule type" value="Genomic_DNA"/>
</dbReference>